<dbReference type="Proteomes" id="UP000315908">
    <property type="component" value="Unassembled WGS sequence"/>
</dbReference>
<accession>A0A562MS63</accession>
<gene>
    <name evidence="1" type="ORF">IQ31_01456</name>
</gene>
<evidence type="ECO:0000313" key="2">
    <source>
        <dbReference type="Proteomes" id="UP000315908"/>
    </source>
</evidence>
<organism evidence="1 2">
    <name type="scientific">Sphingobacterium siyangense</name>
    <dbReference type="NCBI Taxonomy" id="459529"/>
    <lineage>
        <taxon>Bacteria</taxon>
        <taxon>Pseudomonadati</taxon>
        <taxon>Bacteroidota</taxon>
        <taxon>Sphingobacteriia</taxon>
        <taxon>Sphingobacteriales</taxon>
        <taxon>Sphingobacteriaceae</taxon>
        <taxon>Sphingobacterium</taxon>
    </lineage>
</organism>
<comment type="caution">
    <text evidence="1">The sequence shown here is derived from an EMBL/GenBank/DDBJ whole genome shotgun (WGS) entry which is preliminary data.</text>
</comment>
<reference evidence="1 2" key="1">
    <citation type="journal article" date="2015" name="Stand. Genomic Sci.">
        <title>Genomic Encyclopedia of Bacterial and Archaeal Type Strains, Phase III: the genomes of soil and plant-associated and newly described type strains.</title>
        <authorList>
            <person name="Whitman W.B."/>
            <person name="Woyke T."/>
            <person name="Klenk H.P."/>
            <person name="Zhou Y."/>
            <person name="Lilburn T.G."/>
            <person name="Beck B.J."/>
            <person name="De Vos P."/>
            <person name="Vandamme P."/>
            <person name="Eisen J.A."/>
            <person name="Garrity G."/>
            <person name="Hugenholtz P."/>
            <person name="Kyrpides N.C."/>
        </authorList>
    </citation>
    <scope>NUCLEOTIDE SEQUENCE [LARGE SCALE GENOMIC DNA]</scope>
    <source>
        <strain evidence="1 2">CGMCC 1.6855</strain>
    </source>
</reference>
<name>A0A562MS63_9SPHI</name>
<proteinExistence type="predicted"/>
<sequence length="54" mass="6211">MSTDWLYSSLAEDFVIENRKVSRLPFKTQGVLNCFNIILTTLNAVKFLDMKADL</sequence>
<dbReference type="EMBL" id="VLKR01000005">
    <property type="protein sequence ID" value="TWI22774.1"/>
    <property type="molecule type" value="Genomic_DNA"/>
</dbReference>
<dbReference type="AlphaFoldDB" id="A0A562MS63"/>
<protein>
    <submittedName>
        <fullName evidence="1">Uncharacterized protein</fullName>
    </submittedName>
</protein>
<evidence type="ECO:0000313" key="1">
    <source>
        <dbReference type="EMBL" id="TWI22774.1"/>
    </source>
</evidence>